<evidence type="ECO:0000259" key="5">
    <source>
        <dbReference type="PROSITE" id="PS50887"/>
    </source>
</evidence>
<proteinExistence type="predicted"/>
<dbReference type="PANTHER" id="PTHR45138">
    <property type="entry name" value="REGULATORY COMPONENTS OF SENSORY TRANSDUCTION SYSTEM"/>
    <property type="match status" value="1"/>
</dbReference>
<keyword evidence="3" id="KW-0472">Membrane</keyword>
<feature type="domain" description="GGDEF" evidence="5">
    <location>
        <begin position="430"/>
        <end position="561"/>
    </location>
</feature>
<dbReference type="InterPro" id="IPR029787">
    <property type="entry name" value="Nucleotide_cyclase"/>
</dbReference>
<reference evidence="6 7" key="1">
    <citation type="submission" date="2019-04" db="EMBL/GenBank/DDBJ databases">
        <title>Altererythrobacter aquimixticola sp. nov., isolated from sediment of junction between the ocean and a freshwater spring.</title>
        <authorList>
            <person name="Yoon J.-H."/>
        </authorList>
    </citation>
    <scope>NUCLEOTIDE SEQUENCE [LARGE SCALE GENOMIC DNA]</scope>
    <source>
        <strain evidence="6 7">SSKS-13</strain>
    </source>
</reference>
<dbReference type="Gene3D" id="3.30.70.270">
    <property type="match status" value="1"/>
</dbReference>
<keyword evidence="4" id="KW-0732">Signal</keyword>
<evidence type="ECO:0000313" key="6">
    <source>
        <dbReference type="EMBL" id="TIX48918.1"/>
    </source>
</evidence>
<evidence type="ECO:0000313" key="7">
    <source>
        <dbReference type="Proteomes" id="UP000309389"/>
    </source>
</evidence>
<dbReference type="CDD" id="cd01949">
    <property type="entry name" value="GGDEF"/>
    <property type="match status" value="1"/>
</dbReference>
<evidence type="ECO:0000256" key="2">
    <source>
        <dbReference type="ARBA" id="ARBA00034247"/>
    </source>
</evidence>
<feature type="transmembrane region" description="Helical" evidence="3">
    <location>
        <begin position="274"/>
        <end position="292"/>
    </location>
</feature>
<comment type="caution">
    <text evidence="6">The sequence shown here is derived from an EMBL/GenBank/DDBJ whole genome shotgun (WGS) entry which is preliminary data.</text>
</comment>
<feature type="signal peptide" evidence="4">
    <location>
        <begin position="1"/>
        <end position="28"/>
    </location>
</feature>
<gene>
    <name evidence="6" type="ORF">E5222_14355</name>
</gene>
<evidence type="ECO:0000256" key="3">
    <source>
        <dbReference type="SAM" id="Phobius"/>
    </source>
</evidence>
<dbReference type="PROSITE" id="PS50887">
    <property type="entry name" value="GGDEF"/>
    <property type="match status" value="1"/>
</dbReference>
<dbReference type="InterPro" id="IPR000160">
    <property type="entry name" value="GGDEF_dom"/>
</dbReference>
<dbReference type="OrthoDB" id="9759607at2"/>
<dbReference type="NCBIfam" id="TIGR00254">
    <property type="entry name" value="GGDEF"/>
    <property type="match status" value="1"/>
</dbReference>
<dbReference type="Proteomes" id="UP000309389">
    <property type="component" value="Unassembled WGS sequence"/>
</dbReference>
<comment type="catalytic activity">
    <reaction evidence="2">
        <text>2 GTP = 3',3'-c-di-GMP + 2 diphosphate</text>
        <dbReference type="Rhea" id="RHEA:24898"/>
        <dbReference type="ChEBI" id="CHEBI:33019"/>
        <dbReference type="ChEBI" id="CHEBI:37565"/>
        <dbReference type="ChEBI" id="CHEBI:58805"/>
        <dbReference type="EC" id="2.7.7.65"/>
    </reaction>
</comment>
<keyword evidence="3" id="KW-0812">Transmembrane</keyword>
<protein>
    <recommendedName>
        <fullName evidence="1">diguanylate cyclase</fullName>
        <ecNumber evidence="1">2.7.7.65</ecNumber>
    </recommendedName>
</protein>
<dbReference type="SMART" id="SM00267">
    <property type="entry name" value="GGDEF"/>
    <property type="match status" value="1"/>
</dbReference>
<dbReference type="AlphaFoldDB" id="A0A4T3EWU5"/>
<dbReference type="GO" id="GO:0052621">
    <property type="term" value="F:diguanylate cyclase activity"/>
    <property type="evidence" value="ECO:0007669"/>
    <property type="project" value="UniProtKB-EC"/>
</dbReference>
<feature type="transmembrane region" description="Helical" evidence="3">
    <location>
        <begin position="304"/>
        <end position="322"/>
    </location>
</feature>
<dbReference type="EMBL" id="SSHH01000004">
    <property type="protein sequence ID" value="TIX48918.1"/>
    <property type="molecule type" value="Genomic_DNA"/>
</dbReference>
<keyword evidence="3" id="KW-1133">Transmembrane helix</keyword>
<name>A0A4T3EWU5_9SPHN</name>
<dbReference type="PANTHER" id="PTHR45138:SF9">
    <property type="entry name" value="DIGUANYLATE CYCLASE DGCM-RELATED"/>
    <property type="match status" value="1"/>
</dbReference>
<feature type="chain" id="PRO_5020401547" description="diguanylate cyclase" evidence="4">
    <location>
        <begin position="29"/>
        <end position="582"/>
    </location>
</feature>
<dbReference type="EC" id="2.7.7.65" evidence="1"/>
<dbReference type="InterPro" id="IPR050469">
    <property type="entry name" value="Diguanylate_Cyclase"/>
</dbReference>
<dbReference type="InterPro" id="IPR043128">
    <property type="entry name" value="Rev_trsase/Diguanyl_cyclase"/>
</dbReference>
<organism evidence="6 7">
    <name type="scientific">Alteraurantiacibacter aquimixticola</name>
    <dbReference type="NCBI Taxonomy" id="2489173"/>
    <lineage>
        <taxon>Bacteria</taxon>
        <taxon>Pseudomonadati</taxon>
        <taxon>Pseudomonadota</taxon>
        <taxon>Alphaproteobacteria</taxon>
        <taxon>Sphingomonadales</taxon>
        <taxon>Erythrobacteraceae</taxon>
        <taxon>Alteraurantiacibacter</taxon>
    </lineage>
</organism>
<feature type="transmembrane region" description="Helical" evidence="3">
    <location>
        <begin position="244"/>
        <end position="262"/>
    </location>
</feature>
<dbReference type="SUPFAM" id="SSF55073">
    <property type="entry name" value="Nucleotide cyclase"/>
    <property type="match status" value="1"/>
</dbReference>
<dbReference type="Pfam" id="PF07695">
    <property type="entry name" value="7TMR-DISM_7TM"/>
    <property type="match status" value="1"/>
</dbReference>
<feature type="transmembrane region" description="Helical" evidence="3">
    <location>
        <begin position="334"/>
        <end position="353"/>
    </location>
</feature>
<feature type="transmembrane region" description="Helical" evidence="3">
    <location>
        <begin position="365"/>
        <end position="386"/>
    </location>
</feature>
<keyword evidence="7" id="KW-1185">Reference proteome</keyword>
<evidence type="ECO:0000256" key="4">
    <source>
        <dbReference type="SAM" id="SignalP"/>
    </source>
</evidence>
<dbReference type="InterPro" id="IPR011623">
    <property type="entry name" value="7TMR_DISM_rcpt_extracell_dom1"/>
</dbReference>
<feature type="transmembrane region" description="Helical" evidence="3">
    <location>
        <begin position="177"/>
        <end position="199"/>
    </location>
</feature>
<feature type="transmembrane region" description="Helical" evidence="3">
    <location>
        <begin position="206"/>
        <end position="232"/>
    </location>
</feature>
<sequence length="582" mass="64673">MRLGVSRTFALQLMAWLLAIVVPGALQAAPVAVDSARQYASCLASGDIARTPEQIVAAKGWNCAAPRYSLKPERNVLRFELDHTRTLPRYLVTRRSPYESLRIDAVDFDGTRRTLSYTPETARPSAVNGFFHAGLPPVTDQTREVIVTLDRPTHAMTMEQAHLSPNDPGEHPSVQPLLTMLAALSGMLLMPVLFNAAFYRVLREPFVLWHAALTVTLMLTIFFNSGLSVILVDLSNSQLSKLTTLAFGTSVAAGGMFAYSFIEPGKMNPRLRRLLPMAAIWSLALSMFHAFFPFVGRAWQTDAYYAAFLPVLLLYIAAVANSLRLGSRAAKFQLVGWTPLLFVGVTRLVSQFVDALPATDAMMLFYVGCVFEVIATTLGVTDRFMLLKHQRDRARTEAQMLEHMTEHDSLTGLYNRRLLEDRFPELRNQGYSVFALLDIDRFKTINDTFGHSVGDDVLRAVALALQEDGDALAVRMGGEEFALLLRGQDAVKRVERLRLAIPRHVSASVEIDRIVTASMGVCDIPMDVLPAVELETIFRHADRLLYEAKAAGRNRMVSEKVGRFPAPTERRSAFRNKAVEAA</sequence>
<dbReference type="Pfam" id="PF00990">
    <property type="entry name" value="GGDEF"/>
    <property type="match status" value="1"/>
</dbReference>
<accession>A0A4T3EWU5</accession>
<evidence type="ECO:0000256" key="1">
    <source>
        <dbReference type="ARBA" id="ARBA00012528"/>
    </source>
</evidence>